<dbReference type="EMBL" id="KB742617">
    <property type="protein sequence ID" value="EOB06391.1"/>
    <property type="molecule type" value="Genomic_DNA"/>
</dbReference>
<evidence type="ECO:0000313" key="1">
    <source>
        <dbReference type="EMBL" id="EOB06391.1"/>
    </source>
</evidence>
<evidence type="ECO:0000313" key="2">
    <source>
        <dbReference type="Proteomes" id="UP000296049"/>
    </source>
</evidence>
<dbReference type="AlphaFoldDB" id="R0K857"/>
<gene>
    <name evidence="1" type="ORF">Anapl_04032</name>
</gene>
<protein>
    <submittedName>
        <fullName evidence="1">Uncharacterized protein</fullName>
    </submittedName>
</protein>
<dbReference type="Proteomes" id="UP000296049">
    <property type="component" value="Unassembled WGS sequence"/>
</dbReference>
<proteinExistence type="predicted"/>
<keyword evidence="2" id="KW-1185">Reference proteome</keyword>
<organism evidence="1 2">
    <name type="scientific">Anas platyrhynchos</name>
    <name type="common">Mallard</name>
    <name type="synonym">Anas boschas</name>
    <dbReference type="NCBI Taxonomy" id="8839"/>
    <lineage>
        <taxon>Eukaryota</taxon>
        <taxon>Metazoa</taxon>
        <taxon>Chordata</taxon>
        <taxon>Craniata</taxon>
        <taxon>Vertebrata</taxon>
        <taxon>Euteleostomi</taxon>
        <taxon>Archelosauria</taxon>
        <taxon>Archosauria</taxon>
        <taxon>Dinosauria</taxon>
        <taxon>Saurischia</taxon>
        <taxon>Theropoda</taxon>
        <taxon>Coelurosauria</taxon>
        <taxon>Aves</taxon>
        <taxon>Neognathae</taxon>
        <taxon>Galloanserae</taxon>
        <taxon>Anseriformes</taxon>
        <taxon>Anatidae</taxon>
        <taxon>Anatinae</taxon>
        <taxon>Anas</taxon>
    </lineage>
</organism>
<name>R0K857_ANAPL</name>
<accession>R0K857</accession>
<reference evidence="2" key="1">
    <citation type="journal article" date="2013" name="Nat. Genet.">
        <title>The duck genome and transcriptome provide insight into an avian influenza virus reservoir species.</title>
        <authorList>
            <person name="Huang Y."/>
            <person name="Li Y."/>
            <person name="Burt D.W."/>
            <person name="Chen H."/>
            <person name="Zhang Y."/>
            <person name="Qian W."/>
            <person name="Kim H."/>
            <person name="Gan S."/>
            <person name="Zhao Y."/>
            <person name="Li J."/>
            <person name="Yi K."/>
            <person name="Feng H."/>
            <person name="Zhu P."/>
            <person name="Li B."/>
            <person name="Liu Q."/>
            <person name="Fairley S."/>
            <person name="Magor K.E."/>
            <person name="Du Z."/>
            <person name="Hu X."/>
            <person name="Goodman L."/>
            <person name="Tafer H."/>
            <person name="Vignal A."/>
            <person name="Lee T."/>
            <person name="Kim K.W."/>
            <person name="Sheng Z."/>
            <person name="An Y."/>
            <person name="Searle S."/>
            <person name="Herrero J."/>
            <person name="Groenen M.A."/>
            <person name="Crooijmans R.P."/>
            <person name="Faraut T."/>
            <person name="Cai Q."/>
            <person name="Webster R.G."/>
            <person name="Aldridge J.R."/>
            <person name="Warren W.C."/>
            <person name="Bartschat S."/>
            <person name="Kehr S."/>
            <person name="Marz M."/>
            <person name="Stadler P.F."/>
            <person name="Smith J."/>
            <person name="Kraus R.H."/>
            <person name="Zhao Y."/>
            <person name="Ren L."/>
            <person name="Fei J."/>
            <person name="Morisson M."/>
            <person name="Kaiser P."/>
            <person name="Griffin D.K."/>
            <person name="Rao M."/>
            <person name="Pitel F."/>
            <person name="Wang J."/>
            <person name="Li N."/>
        </authorList>
    </citation>
    <scope>NUCLEOTIDE SEQUENCE [LARGE SCALE GENOMIC DNA]</scope>
</reference>
<sequence>MVKETQQEYFLHRESSMDGNRQGPSSEKYAIVIQELTFLALRKWSYLSYIYDSVVLSPVLCALFQVLAHLTSSTSNSAYAQRLCNWKLISLGHDHCQFNHPEGSRIDPPHTYKCINQEQKKENIETTPGTWSIAKGGRTRWGILAVRLVSGIPVHYFSTSFQTLYHSVLLPCSGKTSFLIRFTEWMKKKLYGATKKAA</sequence>